<protein>
    <recommendedName>
        <fullName evidence="3">GAG-pre-integrase domain-containing protein</fullName>
    </recommendedName>
</protein>
<organism evidence="1 2">
    <name type="scientific">Stegodyphus mimosarum</name>
    <name type="common">African social velvet spider</name>
    <dbReference type="NCBI Taxonomy" id="407821"/>
    <lineage>
        <taxon>Eukaryota</taxon>
        <taxon>Metazoa</taxon>
        <taxon>Ecdysozoa</taxon>
        <taxon>Arthropoda</taxon>
        <taxon>Chelicerata</taxon>
        <taxon>Arachnida</taxon>
        <taxon>Araneae</taxon>
        <taxon>Araneomorphae</taxon>
        <taxon>Entelegynae</taxon>
        <taxon>Eresoidea</taxon>
        <taxon>Eresidae</taxon>
        <taxon>Stegodyphus</taxon>
    </lineage>
</organism>
<sequence>MCINFKEWQIMTAEKDARIISFGIGNIKMDTNRNKNILKVENILQILNLNENLLSVSKIVDQDLKVILTRTKAEVINKHVNILYIANRNGNKFEQNIVEEVNVYDVLWHQELGHINYIKVR</sequence>
<evidence type="ECO:0000313" key="1">
    <source>
        <dbReference type="EMBL" id="KFM61249.1"/>
    </source>
</evidence>
<reference evidence="1 2" key="1">
    <citation type="submission" date="2013-11" db="EMBL/GenBank/DDBJ databases">
        <title>Genome sequencing of Stegodyphus mimosarum.</title>
        <authorList>
            <person name="Bechsgaard J."/>
        </authorList>
    </citation>
    <scope>NUCLEOTIDE SEQUENCE [LARGE SCALE GENOMIC DNA]</scope>
</reference>
<dbReference type="AlphaFoldDB" id="A0A087T810"/>
<accession>A0A087T810</accession>
<feature type="non-terminal residue" evidence="1">
    <location>
        <position position="121"/>
    </location>
</feature>
<gene>
    <name evidence="1" type="ORF">X975_11958</name>
</gene>
<evidence type="ECO:0000313" key="2">
    <source>
        <dbReference type="Proteomes" id="UP000054359"/>
    </source>
</evidence>
<dbReference type="EMBL" id="KK113867">
    <property type="protein sequence ID" value="KFM61249.1"/>
    <property type="molecule type" value="Genomic_DNA"/>
</dbReference>
<keyword evidence="2" id="KW-1185">Reference proteome</keyword>
<proteinExistence type="predicted"/>
<evidence type="ECO:0008006" key="3">
    <source>
        <dbReference type="Google" id="ProtNLM"/>
    </source>
</evidence>
<dbReference type="Proteomes" id="UP000054359">
    <property type="component" value="Unassembled WGS sequence"/>
</dbReference>
<dbReference type="OrthoDB" id="8053277at2759"/>
<name>A0A087T810_STEMI</name>